<accession>A0A1H1HFP0</accession>
<dbReference type="GO" id="GO:0016829">
    <property type="term" value="F:lyase activity"/>
    <property type="evidence" value="ECO:0007669"/>
    <property type="project" value="UniProtKB-KW"/>
</dbReference>
<reference evidence="3" key="1">
    <citation type="submission" date="2016-10" db="EMBL/GenBank/DDBJ databases">
        <authorList>
            <person name="Varghese N."/>
        </authorList>
    </citation>
    <scope>NUCLEOTIDE SEQUENCE [LARGE SCALE GENOMIC DNA]</scope>
    <source>
        <strain evidence="3">GAS106B</strain>
    </source>
</reference>
<dbReference type="OrthoDB" id="9051040at2"/>
<dbReference type="AlphaFoldDB" id="A0A1H1HFP0"/>
<dbReference type="InterPro" id="IPR024535">
    <property type="entry name" value="RHGA/B-epi-like_pectate_lyase"/>
</dbReference>
<evidence type="ECO:0000313" key="3">
    <source>
        <dbReference type="Proteomes" id="UP000183487"/>
    </source>
</evidence>
<sequence length="567" mass="59979">MDRRKLLNVSATGAWLVAAPAIGRADSARLSTPDAGVPSHRVSLRGSSFDGLHSIRDFGALGDGVADDTAALQRAISHVMNEGVKQSDTSHLPGVLLPAGHYKLSDTIATAPWIKLCSAGGVLLDFTSLALNKNGIVCRNEVMFGPGDLRYPGNRSPFLDGSRGTISVLGPGSQRSDGWGVVMGNTDSKFKGEVRDAGGRNIVITGWRGALRIDSINTYLIAWTSSRFEQNREAAIYVPALRGPSVNSGERMSFFDCTFASSTHALYVDTDSQDFVFDACSFDFNGDVISFGPRSGYGTVALSHCHAEGFDGMLVDAVKAGDRIRVTISHSTILPRRWLQGHLPNAPRQLIAGHCSFSSTAVEFRFERPQIDTHEVLIGDEVQVEALSGLSFQGYDLLPARVRCLNPDAEFRHDAAGTLVDRLEHWKAATGDQAVSGRVMTVADAGNGAVVPPRSNRALVLKAPVTGGAKLVLSARSAFMVTPGETVCAVCCVSGGGTLGNIVVSIDFLASDGSVFLNISTPSSRGPGIATLRAVAPAGATQGRLVAGFNNWLGDLSVTRLAAWRAA</sequence>
<protein>
    <submittedName>
        <fullName evidence="2">Pectate lyase superfamily protein</fullName>
    </submittedName>
</protein>
<dbReference type="InterPro" id="IPR012334">
    <property type="entry name" value="Pectin_lyas_fold"/>
</dbReference>
<keyword evidence="3" id="KW-1185">Reference proteome</keyword>
<keyword evidence="2" id="KW-0456">Lyase</keyword>
<proteinExistence type="predicted"/>
<dbReference type="EMBL" id="FNKP01000002">
    <property type="protein sequence ID" value="SDR24189.1"/>
    <property type="molecule type" value="Genomic_DNA"/>
</dbReference>
<gene>
    <name evidence="2" type="ORF">SAMN05443245_3848</name>
</gene>
<evidence type="ECO:0000259" key="1">
    <source>
        <dbReference type="Pfam" id="PF12708"/>
    </source>
</evidence>
<evidence type="ECO:0000313" key="2">
    <source>
        <dbReference type="EMBL" id="SDR24189.1"/>
    </source>
</evidence>
<organism evidence="2 3">
    <name type="scientific">Paraburkholderia fungorum</name>
    <dbReference type="NCBI Taxonomy" id="134537"/>
    <lineage>
        <taxon>Bacteria</taxon>
        <taxon>Pseudomonadati</taxon>
        <taxon>Pseudomonadota</taxon>
        <taxon>Betaproteobacteria</taxon>
        <taxon>Burkholderiales</taxon>
        <taxon>Burkholderiaceae</taxon>
        <taxon>Paraburkholderia</taxon>
    </lineage>
</organism>
<dbReference type="Proteomes" id="UP000183487">
    <property type="component" value="Unassembled WGS sequence"/>
</dbReference>
<name>A0A1H1HFP0_9BURK</name>
<dbReference type="SUPFAM" id="SSF51126">
    <property type="entry name" value="Pectin lyase-like"/>
    <property type="match status" value="1"/>
</dbReference>
<dbReference type="RefSeq" id="WP_074767619.1">
    <property type="nucleotide sequence ID" value="NZ_FNKP01000002.1"/>
</dbReference>
<dbReference type="InterPro" id="IPR011050">
    <property type="entry name" value="Pectin_lyase_fold/virulence"/>
</dbReference>
<feature type="domain" description="Rhamnogalacturonase A/B/Epimerase-like pectate lyase" evidence="1">
    <location>
        <begin position="54"/>
        <end position="116"/>
    </location>
</feature>
<dbReference type="Pfam" id="PF12708">
    <property type="entry name" value="Pect-lyase_RHGA_epim"/>
    <property type="match status" value="1"/>
</dbReference>
<dbReference type="Gene3D" id="2.160.20.10">
    <property type="entry name" value="Single-stranded right-handed beta-helix, Pectin lyase-like"/>
    <property type="match status" value="1"/>
</dbReference>